<dbReference type="SUPFAM" id="SSF102405">
    <property type="entry name" value="MCP/YpsA-like"/>
    <property type="match status" value="1"/>
</dbReference>
<accession>A0ABQ6LG16</accession>
<dbReference type="PANTHER" id="PTHR31223">
    <property type="entry name" value="LOG FAMILY PROTEIN YJL055W"/>
    <property type="match status" value="1"/>
</dbReference>
<keyword evidence="5" id="KW-1185">Reference proteome</keyword>
<evidence type="ECO:0000256" key="2">
    <source>
        <dbReference type="ARBA" id="ARBA00006763"/>
    </source>
</evidence>
<comment type="caution">
    <text evidence="4">The sequence shown here is derived from an EMBL/GenBank/DDBJ whole genome shotgun (WGS) entry which is preliminary data.</text>
</comment>
<dbReference type="InterPro" id="IPR005269">
    <property type="entry name" value="LOG"/>
</dbReference>
<reference evidence="4 5" key="1">
    <citation type="submission" date="2023-04" db="EMBL/GenBank/DDBJ databases">
        <title>Marinoamorphus aggregata gen. nov., sp. Nov., isolate from tissue of brittle star Ophioplocus japonicus.</title>
        <authorList>
            <person name="Kawano K."/>
            <person name="Sawayama S."/>
            <person name="Nakagawa S."/>
        </authorList>
    </citation>
    <scope>NUCLEOTIDE SEQUENCE [LARGE SCALE GENOMIC DNA]</scope>
    <source>
        <strain evidence="4 5">NKW23</strain>
    </source>
</reference>
<gene>
    <name evidence="4" type="ORF">LNKW23_14740</name>
</gene>
<comment type="similarity">
    <text evidence="2 3">Belongs to the LOG family.</text>
</comment>
<protein>
    <recommendedName>
        <fullName evidence="3">Cytokinin riboside 5'-monophosphate phosphoribohydrolase</fullName>
        <ecNumber evidence="3">3.2.2.n1</ecNumber>
    </recommendedName>
</protein>
<dbReference type="EMBL" id="BSYI01000009">
    <property type="protein sequence ID" value="GMG82261.1"/>
    <property type="molecule type" value="Genomic_DNA"/>
</dbReference>
<dbReference type="EC" id="3.2.2.n1" evidence="3"/>
<dbReference type="NCBIfam" id="TIGR00730">
    <property type="entry name" value="Rossman fold protein, TIGR00730 family"/>
    <property type="match status" value="1"/>
</dbReference>
<evidence type="ECO:0000313" key="5">
    <source>
        <dbReference type="Proteomes" id="UP001239909"/>
    </source>
</evidence>
<keyword evidence="3" id="KW-0203">Cytokinin biosynthesis</keyword>
<evidence type="ECO:0000256" key="3">
    <source>
        <dbReference type="RuleBase" id="RU363015"/>
    </source>
</evidence>
<evidence type="ECO:0000313" key="4">
    <source>
        <dbReference type="EMBL" id="GMG82261.1"/>
    </source>
</evidence>
<dbReference type="Gene3D" id="3.40.50.450">
    <property type="match status" value="1"/>
</dbReference>
<dbReference type="InterPro" id="IPR031100">
    <property type="entry name" value="LOG_fam"/>
</dbReference>
<evidence type="ECO:0000256" key="1">
    <source>
        <dbReference type="ARBA" id="ARBA00000274"/>
    </source>
</evidence>
<name>A0ABQ6LG16_9RHOB</name>
<organism evidence="4 5">
    <name type="scientific">Paralimibaculum aggregatum</name>
    <dbReference type="NCBI Taxonomy" id="3036245"/>
    <lineage>
        <taxon>Bacteria</taxon>
        <taxon>Pseudomonadati</taxon>
        <taxon>Pseudomonadota</taxon>
        <taxon>Alphaproteobacteria</taxon>
        <taxon>Rhodobacterales</taxon>
        <taxon>Paracoccaceae</taxon>
        <taxon>Paralimibaculum</taxon>
    </lineage>
</organism>
<dbReference type="RefSeq" id="WP_285671023.1">
    <property type="nucleotide sequence ID" value="NZ_BSYI01000009.1"/>
</dbReference>
<proteinExistence type="inferred from homology"/>
<keyword evidence="3" id="KW-0378">Hydrolase</keyword>
<dbReference type="Pfam" id="PF03641">
    <property type="entry name" value="Lysine_decarbox"/>
    <property type="match status" value="1"/>
</dbReference>
<sequence length="187" mass="20153">MTRPIRSVCLYCGSRFGREPGYAEIARRFGRGVAEAGLRLVYGGGDVGLMGEAARAAVEAGAHVTGIIPKHIVDMEIATGPIANLVVTETMHERKKLMFMNSDAVVALPGGPGTLDELIEVLTWRQLGLHAKPVVIVNHEGYWDPLLAMLEHIEDQGFMGETFRGFYRVAASPEEAIALLTRAGAPA</sequence>
<dbReference type="PANTHER" id="PTHR31223:SF70">
    <property type="entry name" value="LOG FAMILY PROTEIN YJL055W"/>
    <property type="match status" value="1"/>
</dbReference>
<dbReference type="Proteomes" id="UP001239909">
    <property type="component" value="Unassembled WGS sequence"/>
</dbReference>
<comment type="catalytic activity">
    <reaction evidence="1">
        <text>AMP + H2O = D-ribose 5-phosphate + adenine</text>
        <dbReference type="Rhea" id="RHEA:20129"/>
        <dbReference type="ChEBI" id="CHEBI:15377"/>
        <dbReference type="ChEBI" id="CHEBI:16708"/>
        <dbReference type="ChEBI" id="CHEBI:78346"/>
        <dbReference type="ChEBI" id="CHEBI:456215"/>
        <dbReference type="EC" id="3.2.2.4"/>
    </reaction>
</comment>